<dbReference type="Pfam" id="PF12854">
    <property type="entry name" value="PPR_1"/>
    <property type="match status" value="1"/>
</dbReference>
<feature type="repeat" description="PPR" evidence="3">
    <location>
        <begin position="204"/>
        <end position="238"/>
    </location>
</feature>
<dbReference type="OMA" id="CKTTDQF"/>
<dbReference type="SUPFAM" id="SSF48452">
    <property type="entry name" value="TPR-like"/>
    <property type="match status" value="1"/>
</dbReference>
<dbReference type="AlphaFoldDB" id="A0A0A0K6A7"/>
<dbReference type="NCBIfam" id="TIGR00756">
    <property type="entry name" value="PPR"/>
    <property type="match status" value="7"/>
</dbReference>
<comment type="similarity">
    <text evidence="1">Belongs to the PPR family. PCMP-H subfamily.</text>
</comment>
<proteinExistence type="inferred from homology"/>
<dbReference type="GO" id="GO:0008270">
    <property type="term" value="F:zinc ion binding"/>
    <property type="evidence" value="ECO:0007669"/>
    <property type="project" value="InterPro"/>
</dbReference>
<dbReference type="GO" id="GO:0009451">
    <property type="term" value="P:RNA modification"/>
    <property type="evidence" value="ECO:0000318"/>
    <property type="project" value="GO_Central"/>
</dbReference>
<protein>
    <recommendedName>
        <fullName evidence="4">DYW domain-containing protein</fullName>
    </recommendedName>
</protein>
<feature type="repeat" description="PPR" evidence="3">
    <location>
        <begin position="274"/>
        <end position="308"/>
    </location>
</feature>
<dbReference type="InterPro" id="IPR046849">
    <property type="entry name" value="E2_motif"/>
</dbReference>
<evidence type="ECO:0000256" key="2">
    <source>
        <dbReference type="ARBA" id="ARBA00022737"/>
    </source>
</evidence>
<reference evidence="5 6" key="1">
    <citation type="journal article" date="2009" name="Nat. Genet.">
        <title>The genome of the cucumber, Cucumis sativus L.</title>
        <authorList>
            <person name="Huang S."/>
            <person name="Li R."/>
            <person name="Zhang Z."/>
            <person name="Li L."/>
            <person name="Gu X."/>
            <person name="Fan W."/>
            <person name="Lucas W.J."/>
            <person name="Wang X."/>
            <person name="Xie B."/>
            <person name="Ni P."/>
            <person name="Ren Y."/>
            <person name="Zhu H."/>
            <person name="Li J."/>
            <person name="Lin K."/>
            <person name="Jin W."/>
            <person name="Fei Z."/>
            <person name="Li G."/>
            <person name="Staub J."/>
            <person name="Kilian A."/>
            <person name="van der Vossen E.A."/>
            <person name="Wu Y."/>
            <person name="Guo J."/>
            <person name="He J."/>
            <person name="Jia Z."/>
            <person name="Ren Y."/>
            <person name="Tian G."/>
            <person name="Lu Y."/>
            <person name="Ruan J."/>
            <person name="Qian W."/>
            <person name="Wang M."/>
            <person name="Huang Q."/>
            <person name="Li B."/>
            <person name="Xuan Z."/>
            <person name="Cao J."/>
            <person name="Asan"/>
            <person name="Wu Z."/>
            <person name="Zhang J."/>
            <person name="Cai Q."/>
            <person name="Bai Y."/>
            <person name="Zhao B."/>
            <person name="Han Y."/>
            <person name="Li Y."/>
            <person name="Li X."/>
            <person name="Wang S."/>
            <person name="Shi Q."/>
            <person name="Liu S."/>
            <person name="Cho W.K."/>
            <person name="Kim J.Y."/>
            <person name="Xu Y."/>
            <person name="Heller-Uszynska K."/>
            <person name="Miao H."/>
            <person name="Cheng Z."/>
            <person name="Zhang S."/>
            <person name="Wu J."/>
            <person name="Yang Y."/>
            <person name="Kang H."/>
            <person name="Li M."/>
            <person name="Liang H."/>
            <person name="Ren X."/>
            <person name="Shi Z."/>
            <person name="Wen M."/>
            <person name="Jian M."/>
            <person name="Yang H."/>
            <person name="Zhang G."/>
            <person name="Yang Z."/>
            <person name="Chen R."/>
            <person name="Liu S."/>
            <person name="Li J."/>
            <person name="Ma L."/>
            <person name="Liu H."/>
            <person name="Zhou Y."/>
            <person name="Zhao J."/>
            <person name="Fang X."/>
            <person name="Li G."/>
            <person name="Fang L."/>
            <person name="Li Y."/>
            <person name="Liu D."/>
            <person name="Zheng H."/>
            <person name="Zhang Y."/>
            <person name="Qin N."/>
            <person name="Li Z."/>
            <person name="Yang G."/>
            <person name="Yang S."/>
            <person name="Bolund L."/>
            <person name="Kristiansen K."/>
            <person name="Zheng H."/>
            <person name="Li S."/>
            <person name="Zhang X."/>
            <person name="Yang H."/>
            <person name="Wang J."/>
            <person name="Sun R."/>
            <person name="Zhang B."/>
            <person name="Jiang S."/>
            <person name="Wang J."/>
            <person name="Du Y."/>
            <person name="Li S."/>
        </authorList>
    </citation>
    <scope>NUCLEOTIDE SEQUENCE [LARGE SCALE GENOMIC DNA]</scope>
    <source>
        <strain evidence="6">cv. 9930</strain>
    </source>
</reference>
<reference evidence="5 6" key="4">
    <citation type="journal article" date="2011" name="BMC Genomics">
        <title>RNA-Seq improves annotation of protein-coding genes in the cucumber genome.</title>
        <authorList>
            <person name="Li Z."/>
            <person name="Zhang Z."/>
            <person name="Yan P."/>
            <person name="Huang S."/>
            <person name="Fei Z."/>
            <person name="Lin K."/>
        </authorList>
    </citation>
    <scope>NUCLEOTIDE SEQUENCE [LARGE SCALE GENOMIC DNA]</scope>
    <source>
        <strain evidence="6">cv. 9930</strain>
    </source>
</reference>
<dbReference type="Pfam" id="PF14432">
    <property type="entry name" value="DYW_deaminase"/>
    <property type="match status" value="1"/>
</dbReference>
<dbReference type="eggNOG" id="KOG4197">
    <property type="taxonomic scope" value="Eukaryota"/>
</dbReference>
<gene>
    <name evidence="5" type="ORF">Csa_7G432370</name>
</gene>
<evidence type="ECO:0000313" key="5">
    <source>
        <dbReference type="EMBL" id="KGN45255.1"/>
    </source>
</evidence>
<dbReference type="InterPro" id="IPR002885">
    <property type="entry name" value="PPR_rpt"/>
</dbReference>
<dbReference type="InterPro" id="IPR046848">
    <property type="entry name" value="E_motif"/>
</dbReference>
<keyword evidence="6" id="KW-1185">Reference proteome</keyword>
<feature type="repeat" description="PPR" evidence="3">
    <location>
        <begin position="437"/>
        <end position="471"/>
    </location>
</feature>
<dbReference type="Gramene" id="KGN45255">
    <property type="protein sequence ID" value="KGN45255"/>
    <property type="gene ID" value="Csa_7G432370"/>
</dbReference>
<dbReference type="Pfam" id="PF13041">
    <property type="entry name" value="PPR_2"/>
    <property type="match status" value="4"/>
</dbReference>
<dbReference type="Pfam" id="PF01535">
    <property type="entry name" value="PPR"/>
    <property type="match status" value="2"/>
</dbReference>
<dbReference type="EMBL" id="CM002928">
    <property type="protein sequence ID" value="KGN45255.1"/>
    <property type="molecule type" value="Genomic_DNA"/>
</dbReference>
<evidence type="ECO:0000256" key="3">
    <source>
        <dbReference type="PROSITE-ProRule" id="PRU00708"/>
    </source>
</evidence>
<dbReference type="FunFam" id="1.25.40.10:FF:001203">
    <property type="entry name" value="Putative pentatricopeptide repeat-containing protein"/>
    <property type="match status" value="1"/>
</dbReference>
<keyword evidence="2" id="KW-0677">Repeat</keyword>
<dbReference type="FunFam" id="1.25.40.10:FF:000470">
    <property type="entry name" value="Pentatricopeptide repeat-containing protein At5g66520"/>
    <property type="match status" value="1"/>
</dbReference>
<dbReference type="Pfam" id="PF20430">
    <property type="entry name" value="Eplus_motif"/>
    <property type="match status" value="1"/>
</dbReference>
<dbReference type="InterPro" id="IPR032867">
    <property type="entry name" value="DYW_dom"/>
</dbReference>
<feature type="repeat" description="PPR" evidence="3">
    <location>
        <begin position="406"/>
        <end position="436"/>
    </location>
</feature>
<feature type="repeat" description="PPR" evidence="3">
    <location>
        <begin position="103"/>
        <end position="137"/>
    </location>
</feature>
<feature type="repeat" description="PPR" evidence="3">
    <location>
        <begin position="336"/>
        <end position="370"/>
    </location>
</feature>
<dbReference type="InterPro" id="IPR011990">
    <property type="entry name" value="TPR-like_helical_dom_sf"/>
</dbReference>
<organism evidence="5 6">
    <name type="scientific">Cucumis sativus</name>
    <name type="common">Cucumber</name>
    <dbReference type="NCBI Taxonomy" id="3659"/>
    <lineage>
        <taxon>Eukaryota</taxon>
        <taxon>Viridiplantae</taxon>
        <taxon>Streptophyta</taxon>
        <taxon>Embryophyta</taxon>
        <taxon>Tracheophyta</taxon>
        <taxon>Spermatophyta</taxon>
        <taxon>Magnoliopsida</taxon>
        <taxon>eudicotyledons</taxon>
        <taxon>Gunneridae</taxon>
        <taxon>Pentapetalae</taxon>
        <taxon>rosids</taxon>
        <taxon>fabids</taxon>
        <taxon>Cucurbitales</taxon>
        <taxon>Cucurbitaceae</taxon>
        <taxon>Benincaseae</taxon>
        <taxon>Cucumis</taxon>
    </lineage>
</organism>
<sequence length="867" mass="98680">MPVPVRFRTLLHHRHVKKPKQMTTIAATSSALKSFSPPTHPLISLLETCESMDQLQQVHCQAIKKGLNANPVLQNRVMTFCCTHEYGDFQYARRLFDEIPEPNLFIWNTMIRGYSRLDFPQLGVSLYLEMLRRGVKPDRYTFPFLFKGFTRDIALEYGRQLHGHVLKHGLQYNVFVHTALVQMYLLCGQLDTARGVFDVCPKADVITWNMIISAYNKVGKFEESRRLFLVMEDKQVLPTTVTLVLVLSACSKLKDLRTGKKVHSYVKNCKVESNLVLENAMIDMYADCGEMDSALGIFRSMNNRDIISWTTIVSGFTNLGEIDVARNYFDKMPEKDYVSWTAMIDGYIRSNRFKEALELFRNMQATNVKPDEFTMVSVLTACAHLGALELGEWIRTYIDRNKIKNDLFVRNALIDMYFKCGDVDKAESIFREMSQRDKFTWTAMIVGLAVNGHGEKALDMFSNMLKASILPDEITYIGVLSACTHTGLVDKGRKYFLRMTSQHGIEPNIAHYGCLVDLLARAGRLKEAYEVIENMPIKANSIVWGALLAGCRVYRESDMAEMVVKQILELEPDNGAVYVLLCNIYAACKRWNDLRELRQMMMDKGIKKTPGCSLIEMNGRVHEFVAGDRSHPQTKNIDAKLDKMTQDLKLAGYSPDISEVFLDIAEEDKENSVFRHSEKLAIAFGLINSPPGVTIRITKNLRMCMDCHNMAKLVSKPNSTTLRILMGNSDGLLERLLWSSHVQGLAKLFLKQQEKLISMVFLVKITAGFASGRWDGTNQALIFGAFSDKYLPQSIGKEFQKNHNSTTIQLKLLEGAGHMAQEDWYKLYLICIIACTRRSSSRLCGRFPETLHGNLHCHLKIPGNWRI</sequence>
<dbReference type="Pfam" id="PF20431">
    <property type="entry name" value="E_motif"/>
    <property type="match status" value="1"/>
</dbReference>
<dbReference type="Proteomes" id="UP000029981">
    <property type="component" value="Chromosome 7"/>
</dbReference>
<dbReference type="InterPro" id="IPR046960">
    <property type="entry name" value="PPR_At4g14850-like_plant"/>
</dbReference>
<dbReference type="PANTHER" id="PTHR47926:SF492">
    <property type="entry name" value="DYW DOMAIN-CONTAINING PROTEIN"/>
    <property type="match status" value="1"/>
</dbReference>
<evidence type="ECO:0000256" key="1">
    <source>
        <dbReference type="ARBA" id="ARBA00006643"/>
    </source>
</evidence>
<evidence type="ECO:0000313" key="6">
    <source>
        <dbReference type="Proteomes" id="UP000029981"/>
    </source>
</evidence>
<feature type="domain" description="DYW" evidence="4">
    <location>
        <begin position="652"/>
        <end position="718"/>
    </location>
</feature>
<dbReference type="GO" id="GO:0003723">
    <property type="term" value="F:RNA binding"/>
    <property type="evidence" value="ECO:0007669"/>
    <property type="project" value="InterPro"/>
</dbReference>
<dbReference type="PANTHER" id="PTHR47926">
    <property type="entry name" value="PENTATRICOPEPTIDE REPEAT-CONTAINING PROTEIN"/>
    <property type="match status" value="1"/>
</dbReference>
<reference evidence="5 6" key="3">
    <citation type="journal article" date="2010" name="BMC Genomics">
        <title>Transcriptome sequencing and comparative analysis of cucumber flowers with different sex types.</title>
        <authorList>
            <person name="Guo S."/>
            <person name="Zheng Y."/>
            <person name="Joung J.G."/>
            <person name="Liu S."/>
            <person name="Zhang Z."/>
            <person name="Crasta O.R."/>
            <person name="Sobral B.W."/>
            <person name="Xu Y."/>
            <person name="Huang S."/>
            <person name="Fei Z."/>
        </authorList>
    </citation>
    <scope>NUCLEOTIDE SEQUENCE [LARGE SCALE GENOMIC DNA]</scope>
    <source>
        <strain evidence="6">cv. 9930</strain>
    </source>
</reference>
<dbReference type="FunFam" id="1.25.40.10:FF:000366">
    <property type="entry name" value="Pentatricopeptide (PPR) repeat-containing protein"/>
    <property type="match status" value="1"/>
</dbReference>
<dbReference type="FunFam" id="1.25.40.10:FF:000031">
    <property type="entry name" value="Pentatricopeptide repeat-containing protein mitochondrial"/>
    <property type="match status" value="1"/>
</dbReference>
<dbReference type="Gene3D" id="1.25.40.10">
    <property type="entry name" value="Tetratricopeptide repeat domain"/>
    <property type="match status" value="5"/>
</dbReference>
<feature type="repeat" description="PPR" evidence="3">
    <location>
        <begin position="472"/>
        <end position="507"/>
    </location>
</feature>
<name>A0A0A0K6A7_CUCSA</name>
<dbReference type="PROSITE" id="PS51375">
    <property type="entry name" value="PPR"/>
    <property type="match status" value="7"/>
</dbReference>
<evidence type="ECO:0000259" key="4">
    <source>
        <dbReference type="Pfam" id="PF14432"/>
    </source>
</evidence>
<accession>A0A0A0K6A7</accession>
<reference evidence="5 6" key="2">
    <citation type="journal article" date="2009" name="PLoS ONE">
        <title>An integrated genetic and cytogenetic map of the cucumber genome.</title>
        <authorList>
            <person name="Ren Y."/>
            <person name="Zhang Z."/>
            <person name="Liu J."/>
            <person name="Staub J.E."/>
            <person name="Han Y."/>
            <person name="Cheng Z."/>
            <person name="Li X."/>
            <person name="Lu J."/>
            <person name="Miao H."/>
            <person name="Kang H."/>
            <person name="Xie B."/>
            <person name="Gu X."/>
            <person name="Wang X."/>
            <person name="Du Y."/>
            <person name="Jin W."/>
            <person name="Huang S."/>
        </authorList>
    </citation>
    <scope>NUCLEOTIDE SEQUENCE [LARGE SCALE GENOMIC DNA]</scope>
    <source>
        <strain evidence="6">cv. 9930</strain>
    </source>
</reference>